<dbReference type="GO" id="GO:0008652">
    <property type="term" value="P:amino acid biosynthetic process"/>
    <property type="evidence" value="ECO:0007669"/>
    <property type="project" value="UniProtKB-KW"/>
</dbReference>
<evidence type="ECO:0000256" key="5">
    <source>
        <dbReference type="ARBA" id="ARBA00022679"/>
    </source>
</evidence>
<dbReference type="NCBIfam" id="NF009897">
    <property type="entry name" value="PRK13357.1"/>
    <property type="match status" value="1"/>
</dbReference>
<dbReference type="EMBL" id="JACDZE010000001">
    <property type="protein sequence ID" value="MBA5628426.1"/>
    <property type="molecule type" value="Genomic_DNA"/>
</dbReference>
<keyword evidence="4" id="KW-0028">Amino-acid biosynthesis</keyword>
<evidence type="ECO:0000313" key="9">
    <source>
        <dbReference type="EMBL" id="MBA5628426.1"/>
    </source>
</evidence>
<dbReference type="InterPro" id="IPR036038">
    <property type="entry name" value="Aminotransferase-like"/>
</dbReference>
<evidence type="ECO:0000256" key="4">
    <source>
        <dbReference type="ARBA" id="ARBA00022605"/>
    </source>
</evidence>
<evidence type="ECO:0000313" key="10">
    <source>
        <dbReference type="Proteomes" id="UP000552241"/>
    </source>
</evidence>
<keyword evidence="5 9" id="KW-0808">Transferase</keyword>
<dbReference type="InterPro" id="IPR043131">
    <property type="entry name" value="BCAT-like_N"/>
</dbReference>
<organism evidence="9 10">
    <name type="scientific">Moheibacter lacus</name>
    <dbReference type="NCBI Taxonomy" id="2745851"/>
    <lineage>
        <taxon>Bacteria</taxon>
        <taxon>Pseudomonadati</taxon>
        <taxon>Bacteroidota</taxon>
        <taxon>Flavobacteriia</taxon>
        <taxon>Flavobacteriales</taxon>
        <taxon>Weeksellaceae</taxon>
        <taxon>Moheibacter</taxon>
    </lineage>
</organism>
<evidence type="ECO:0000256" key="1">
    <source>
        <dbReference type="ARBA" id="ARBA00001933"/>
    </source>
</evidence>
<comment type="caution">
    <text evidence="9">The sequence shown here is derived from an EMBL/GenBank/DDBJ whole genome shotgun (WGS) entry which is preliminary data.</text>
</comment>
<comment type="similarity">
    <text evidence="2">Belongs to the class-IV pyridoxal-phosphate-dependent aminotransferase family.</text>
</comment>
<keyword evidence="7" id="KW-0100">Branched-chain amino acid biosynthesis</keyword>
<dbReference type="GO" id="GO:0009082">
    <property type="term" value="P:branched-chain amino acid biosynthetic process"/>
    <property type="evidence" value="ECO:0007669"/>
    <property type="project" value="UniProtKB-KW"/>
</dbReference>
<accession>A0A838ZLL0</accession>
<dbReference type="PIRSF" id="PIRSF006468">
    <property type="entry name" value="BCAT1"/>
    <property type="match status" value="1"/>
</dbReference>
<comment type="cofactor">
    <cofactor evidence="1">
        <name>pyridoxal 5'-phosphate</name>
        <dbReference type="ChEBI" id="CHEBI:597326"/>
    </cofactor>
</comment>
<gene>
    <name evidence="9" type="ORF">HU137_01425</name>
</gene>
<protein>
    <submittedName>
        <fullName evidence="9">Branched-chain amino acid aminotransferase</fullName>
        <ecNumber evidence="9">2.6.1.42</ecNumber>
    </submittedName>
</protein>
<dbReference type="Gene3D" id="3.20.10.10">
    <property type="entry name" value="D-amino Acid Aminotransferase, subunit A, domain 2"/>
    <property type="match status" value="1"/>
</dbReference>
<dbReference type="Gene3D" id="3.30.470.10">
    <property type="match status" value="1"/>
</dbReference>
<evidence type="ECO:0000256" key="3">
    <source>
        <dbReference type="ARBA" id="ARBA00022576"/>
    </source>
</evidence>
<dbReference type="Proteomes" id="UP000552241">
    <property type="component" value="Unassembled WGS sequence"/>
</dbReference>
<evidence type="ECO:0000256" key="8">
    <source>
        <dbReference type="PIRSR" id="PIRSR006468-1"/>
    </source>
</evidence>
<dbReference type="PANTHER" id="PTHR11825">
    <property type="entry name" value="SUBGROUP IIII AMINOTRANSFERASE"/>
    <property type="match status" value="1"/>
</dbReference>
<dbReference type="Pfam" id="PF01063">
    <property type="entry name" value="Aminotran_4"/>
    <property type="match status" value="1"/>
</dbReference>
<dbReference type="GO" id="GO:0004084">
    <property type="term" value="F:branched-chain-amino-acid transaminase activity"/>
    <property type="evidence" value="ECO:0007669"/>
    <property type="project" value="UniProtKB-EC"/>
</dbReference>
<dbReference type="PANTHER" id="PTHR11825:SF44">
    <property type="entry name" value="BRANCHED-CHAIN-AMINO-ACID AMINOTRANSFERASE"/>
    <property type="match status" value="1"/>
</dbReference>
<proteinExistence type="inferred from homology"/>
<keyword evidence="3 9" id="KW-0032">Aminotransferase</keyword>
<dbReference type="InterPro" id="IPR001544">
    <property type="entry name" value="Aminotrans_IV"/>
</dbReference>
<dbReference type="RefSeq" id="WP_182042026.1">
    <property type="nucleotide sequence ID" value="NZ_JACDZE010000001.1"/>
</dbReference>
<evidence type="ECO:0000256" key="2">
    <source>
        <dbReference type="ARBA" id="ARBA00009320"/>
    </source>
</evidence>
<evidence type="ECO:0000256" key="7">
    <source>
        <dbReference type="ARBA" id="ARBA00023304"/>
    </source>
</evidence>
<feature type="modified residue" description="N6-(pyridoxal phosphate)lysine" evidence="8">
    <location>
        <position position="189"/>
    </location>
</feature>
<sequence length="356" mass="39881">MIIEKIDKSRFTPEIFNIQSFGTAFADHMLVCSYKDGKWGEPIIKPYGKLEFTPAMSVAHYGQGIFEGMKAYKGSEGDVFLFRPEKNFERMNKSAVRLDMPEIPEEIFMEGLKALVDLDRQWVPDIYGMSLYLRPVMFATEEAITARSANEYLFVILTAVAPNYYNKPLSVKVADRYSRAANGGVGYAKAAGNYAGSFYPTHIAREEGYDQVIWTDDATHTLIEEAGTMNVMVRIGDKLLTAPTSERILNGVTRDSMIELAKSSGIDIEVRKITVEEVYNAHKSGELKEVFGVGTAVVVNNYVAVGYGDERLELPDLPLEESYGKSLKKKLVDLQMGISEDPFGWRIKVEEKLVEA</sequence>
<dbReference type="InterPro" id="IPR043132">
    <property type="entry name" value="BCAT-like_C"/>
</dbReference>
<dbReference type="SUPFAM" id="SSF56752">
    <property type="entry name" value="D-aminoacid aminotransferase-like PLP-dependent enzymes"/>
    <property type="match status" value="1"/>
</dbReference>
<keyword evidence="10" id="KW-1185">Reference proteome</keyword>
<dbReference type="EC" id="2.6.1.42" evidence="9"/>
<dbReference type="AlphaFoldDB" id="A0A838ZLL0"/>
<name>A0A838ZLL0_9FLAO</name>
<reference evidence="9 10" key="1">
    <citation type="submission" date="2020-07" db="EMBL/GenBank/DDBJ databases">
        <title>Moheibacter lacus sp. nov., a member of the family Flavobacteriaceae isolated from freshwater lake sediment.</title>
        <authorList>
            <person name="Liu Y."/>
        </authorList>
    </citation>
    <scope>NUCLEOTIDE SEQUENCE [LARGE SCALE GENOMIC DNA]</scope>
    <source>
        <strain evidence="9 10">BDHS18</strain>
    </source>
</reference>
<evidence type="ECO:0000256" key="6">
    <source>
        <dbReference type="ARBA" id="ARBA00022898"/>
    </source>
</evidence>
<dbReference type="NCBIfam" id="TIGR01123">
    <property type="entry name" value="ilvE_II"/>
    <property type="match status" value="1"/>
</dbReference>
<dbReference type="InterPro" id="IPR005786">
    <property type="entry name" value="B_amino_transII"/>
</dbReference>
<keyword evidence="6" id="KW-0663">Pyridoxal phosphate</keyword>